<dbReference type="Proteomes" id="UP000316688">
    <property type="component" value="Unassembled WGS sequence"/>
</dbReference>
<sequence length="273" mass="30301">MKRLINQRPGRAMGGLLMLLPFVLVVVAYMAASMARLADNPDDKLLPSLMTMADSFARLATEPSRRTGEILLWADTAASLKRLLAGVAISMVAAIIIGTTTGLIPYLRRTLSPFIAALAMIPPLTILPILFIAFGVGELSKIMLIVFGILPFMMRDIQQRVEEIPDEQLVKAQTLGGSTWQILLRVTIPQTLPRLFDATRLALGAAWLFLIASEAIAAEQGLGYRIFLVRRYLDMQTIIPYVAWITLLAFSLDWSLRRLTAWLFPWYVAGRSA</sequence>
<evidence type="ECO:0000256" key="1">
    <source>
        <dbReference type="ARBA" id="ARBA00004651"/>
    </source>
</evidence>
<name>A0A557RN71_9GAMM</name>
<evidence type="ECO:0000256" key="6">
    <source>
        <dbReference type="ARBA" id="ARBA00023136"/>
    </source>
</evidence>
<protein>
    <submittedName>
        <fullName evidence="9">ABC transporter permease</fullName>
    </submittedName>
</protein>
<dbReference type="GO" id="GO:0005886">
    <property type="term" value="C:plasma membrane"/>
    <property type="evidence" value="ECO:0007669"/>
    <property type="project" value="UniProtKB-SubCell"/>
</dbReference>
<dbReference type="Pfam" id="PF00528">
    <property type="entry name" value="BPD_transp_1"/>
    <property type="match status" value="1"/>
</dbReference>
<feature type="domain" description="ABC transmembrane type-1" evidence="8">
    <location>
        <begin position="80"/>
        <end position="260"/>
    </location>
</feature>
<gene>
    <name evidence="9" type="ORF">FPL11_02765</name>
</gene>
<dbReference type="SUPFAM" id="SSF161098">
    <property type="entry name" value="MetI-like"/>
    <property type="match status" value="1"/>
</dbReference>
<keyword evidence="3" id="KW-1003">Cell membrane</keyword>
<organism evidence="9 10">
    <name type="scientific">Spiribacter aquaticus</name>
    <dbReference type="NCBI Taxonomy" id="1935996"/>
    <lineage>
        <taxon>Bacteria</taxon>
        <taxon>Pseudomonadati</taxon>
        <taxon>Pseudomonadota</taxon>
        <taxon>Gammaproteobacteria</taxon>
        <taxon>Chromatiales</taxon>
        <taxon>Ectothiorhodospiraceae</taxon>
        <taxon>Spiribacter</taxon>
    </lineage>
</organism>
<keyword evidence="6 7" id="KW-0472">Membrane</keyword>
<dbReference type="GO" id="GO:0055085">
    <property type="term" value="P:transmembrane transport"/>
    <property type="evidence" value="ECO:0007669"/>
    <property type="project" value="InterPro"/>
</dbReference>
<dbReference type="PROSITE" id="PS50928">
    <property type="entry name" value="ABC_TM1"/>
    <property type="match status" value="1"/>
</dbReference>
<evidence type="ECO:0000256" key="7">
    <source>
        <dbReference type="RuleBase" id="RU363032"/>
    </source>
</evidence>
<feature type="transmembrane region" description="Helical" evidence="7">
    <location>
        <begin position="114"/>
        <end position="133"/>
    </location>
</feature>
<evidence type="ECO:0000313" key="9">
    <source>
        <dbReference type="EMBL" id="TVO66623.1"/>
    </source>
</evidence>
<feature type="transmembrane region" description="Helical" evidence="7">
    <location>
        <begin position="201"/>
        <end position="218"/>
    </location>
</feature>
<dbReference type="InterPro" id="IPR035906">
    <property type="entry name" value="MetI-like_sf"/>
</dbReference>
<comment type="similarity">
    <text evidence="7">Belongs to the binding-protein-dependent transport system permease family.</text>
</comment>
<comment type="subcellular location">
    <subcellularLocation>
        <location evidence="1 7">Cell membrane</location>
        <topology evidence="1 7">Multi-pass membrane protein</topology>
    </subcellularLocation>
</comment>
<feature type="transmembrane region" description="Helical" evidence="7">
    <location>
        <begin position="12"/>
        <end position="32"/>
    </location>
</feature>
<keyword evidence="2 7" id="KW-0813">Transport</keyword>
<keyword evidence="5 7" id="KW-1133">Transmembrane helix</keyword>
<reference evidence="9 10" key="1">
    <citation type="submission" date="2019-07" db="EMBL/GenBank/DDBJ databases">
        <title>Reclasification of Spiribacter aquaticus.</title>
        <authorList>
            <person name="Leon M.J."/>
            <person name="Sanchez-Porro C."/>
            <person name="Ventosa A."/>
        </authorList>
    </citation>
    <scope>NUCLEOTIDE SEQUENCE [LARGE SCALE GENOMIC DNA]</scope>
    <source>
        <strain evidence="9 10">SP30</strain>
    </source>
</reference>
<dbReference type="PANTHER" id="PTHR30151:SF0">
    <property type="entry name" value="ABC TRANSPORTER PERMEASE PROTEIN MJ0413-RELATED"/>
    <property type="match status" value="1"/>
</dbReference>
<keyword evidence="10" id="KW-1185">Reference proteome</keyword>
<dbReference type="Gene3D" id="1.10.3720.10">
    <property type="entry name" value="MetI-like"/>
    <property type="match status" value="1"/>
</dbReference>
<dbReference type="PANTHER" id="PTHR30151">
    <property type="entry name" value="ALKANE SULFONATE ABC TRANSPORTER-RELATED, MEMBRANE SUBUNIT"/>
    <property type="match status" value="1"/>
</dbReference>
<evidence type="ECO:0000256" key="4">
    <source>
        <dbReference type="ARBA" id="ARBA00022692"/>
    </source>
</evidence>
<dbReference type="InterPro" id="IPR000515">
    <property type="entry name" value="MetI-like"/>
</dbReference>
<evidence type="ECO:0000256" key="2">
    <source>
        <dbReference type="ARBA" id="ARBA00022448"/>
    </source>
</evidence>
<evidence type="ECO:0000259" key="8">
    <source>
        <dbReference type="PROSITE" id="PS50928"/>
    </source>
</evidence>
<evidence type="ECO:0000256" key="5">
    <source>
        <dbReference type="ARBA" id="ARBA00022989"/>
    </source>
</evidence>
<dbReference type="EMBL" id="VMKP01000001">
    <property type="protein sequence ID" value="TVO66623.1"/>
    <property type="molecule type" value="Genomic_DNA"/>
</dbReference>
<feature type="transmembrane region" description="Helical" evidence="7">
    <location>
        <begin position="238"/>
        <end position="256"/>
    </location>
</feature>
<feature type="transmembrane region" description="Helical" evidence="7">
    <location>
        <begin position="83"/>
        <end position="107"/>
    </location>
</feature>
<proteinExistence type="inferred from homology"/>
<dbReference type="AlphaFoldDB" id="A0A557RN71"/>
<dbReference type="RefSeq" id="WP_110882429.1">
    <property type="nucleotide sequence ID" value="NZ_VMKP01000001.1"/>
</dbReference>
<comment type="caution">
    <text evidence="9">The sequence shown here is derived from an EMBL/GenBank/DDBJ whole genome shotgun (WGS) entry which is preliminary data.</text>
</comment>
<evidence type="ECO:0000313" key="10">
    <source>
        <dbReference type="Proteomes" id="UP000316688"/>
    </source>
</evidence>
<evidence type="ECO:0000256" key="3">
    <source>
        <dbReference type="ARBA" id="ARBA00022475"/>
    </source>
</evidence>
<keyword evidence="4 7" id="KW-0812">Transmembrane</keyword>
<accession>A0A557RN71</accession>
<dbReference type="CDD" id="cd06261">
    <property type="entry name" value="TM_PBP2"/>
    <property type="match status" value="1"/>
</dbReference>